<dbReference type="CDD" id="cd02274">
    <property type="entry name" value="DHDPR_N"/>
    <property type="match status" value="1"/>
</dbReference>
<keyword evidence="14" id="KW-1185">Reference proteome</keyword>
<dbReference type="GO" id="GO:0009089">
    <property type="term" value="P:lysine biosynthetic process via diaminopimelate"/>
    <property type="evidence" value="ECO:0007669"/>
    <property type="project" value="UniProtKB-UniRule"/>
</dbReference>
<dbReference type="GO" id="GO:0050661">
    <property type="term" value="F:NADP binding"/>
    <property type="evidence" value="ECO:0007669"/>
    <property type="project" value="UniProtKB-UniRule"/>
</dbReference>
<comment type="catalytic activity">
    <reaction evidence="9">
        <text>(S)-2,3,4,5-tetrahydrodipicolinate + NADP(+) + H2O = (2S,4S)-4-hydroxy-2,3,4,5-tetrahydrodipicolinate + NADPH + H(+)</text>
        <dbReference type="Rhea" id="RHEA:35331"/>
        <dbReference type="ChEBI" id="CHEBI:15377"/>
        <dbReference type="ChEBI" id="CHEBI:15378"/>
        <dbReference type="ChEBI" id="CHEBI:16845"/>
        <dbReference type="ChEBI" id="CHEBI:57783"/>
        <dbReference type="ChEBI" id="CHEBI:58349"/>
        <dbReference type="ChEBI" id="CHEBI:67139"/>
        <dbReference type="EC" id="1.17.1.8"/>
    </reaction>
</comment>
<feature type="binding site" evidence="9">
    <location>
        <begin position="154"/>
        <end position="155"/>
    </location>
    <ligand>
        <name>(S)-2,3,4,5-tetrahydrodipicolinate</name>
        <dbReference type="ChEBI" id="CHEBI:16845"/>
    </ligand>
</feature>
<dbReference type="SUPFAM" id="SSF55347">
    <property type="entry name" value="Glyceraldehyde-3-phosphate dehydrogenase-like, C-terminal domain"/>
    <property type="match status" value="1"/>
</dbReference>
<dbReference type="GO" id="GO:0019877">
    <property type="term" value="P:diaminopimelate biosynthetic process"/>
    <property type="evidence" value="ECO:0007669"/>
    <property type="project" value="UniProtKB-UniRule"/>
</dbReference>
<dbReference type="Gene3D" id="3.40.50.720">
    <property type="entry name" value="NAD(P)-binding Rossmann-like Domain"/>
    <property type="match status" value="1"/>
</dbReference>
<comment type="caution">
    <text evidence="13">The sequence shown here is derived from an EMBL/GenBank/DDBJ whole genome shotgun (WGS) entry which is preliminary data.</text>
</comment>
<dbReference type="InterPro" id="IPR022664">
    <property type="entry name" value="DapB_N_CS"/>
</dbReference>
<dbReference type="InterPro" id="IPR036291">
    <property type="entry name" value="NAD(P)-bd_dom_sf"/>
</dbReference>
<comment type="function">
    <text evidence="9">Catalyzes the conversion of 4-hydroxy-tetrahydrodipicolinate (HTPA) to tetrahydrodipicolinate.</text>
</comment>
<evidence type="ECO:0000256" key="10">
    <source>
        <dbReference type="NCBIfam" id="TIGR00036"/>
    </source>
</evidence>
<dbReference type="RefSeq" id="WP_154537987.1">
    <property type="nucleotide sequence ID" value="NZ_JAXFFP010000009.1"/>
</dbReference>
<dbReference type="EMBL" id="VUNE01000003">
    <property type="protein sequence ID" value="MST62605.1"/>
    <property type="molecule type" value="Genomic_DNA"/>
</dbReference>
<gene>
    <name evidence="9" type="primary">dapB</name>
    <name evidence="13" type="ORF">FYJ71_06465</name>
</gene>
<comment type="subunit">
    <text evidence="9">Homotetramer.</text>
</comment>
<evidence type="ECO:0000256" key="7">
    <source>
        <dbReference type="ARBA" id="ARBA00023027"/>
    </source>
</evidence>
<evidence type="ECO:0000259" key="11">
    <source>
        <dbReference type="Pfam" id="PF01113"/>
    </source>
</evidence>
<comment type="similarity">
    <text evidence="1 9">Belongs to the DapB family.</text>
</comment>
<comment type="caution">
    <text evidence="9">Lacks conserved residue(s) required for the propagation of feature annotation.</text>
</comment>
<evidence type="ECO:0000256" key="4">
    <source>
        <dbReference type="ARBA" id="ARBA00022857"/>
    </source>
</evidence>
<feature type="domain" description="Dihydrodipicolinate reductase C-terminal" evidence="12">
    <location>
        <begin position="118"/>
        <end position="250"/>
    </location>
</feature>
<dbReference type="SUPFAM" id="SSF51735">
    <property type="entry name" value="NAD(P)-binding Rossmann-fold domains"/>
    <property type="match status" value="1"/>
</dbReference>
<dbReference type="UniPathway" id="UPA00034">
    <property type="reaction ID" value="UER00018"/>
</dbReference>
<reference evidence="13 14" key="1">
    <citation type="submission" date="2019-08" db="EMBL/GenBank/DDBJ databases">
        <title>In-depth cultivation of the pig gut microbiome towards novel bacterial diversity and tailored functional studies.</title>
        <authorList>
            <person name="Wylensek D."/>
            <person name="Hitch T.C.A."/>
            <person name="Clavel T."/>
        </authorList>
    </citation>
    <scope>NUCLEOTIDE SEQUENCE [LARGE SCALE GENOMIC DNA]</scope>
    <source>
        <strain evidence="13 14">WCA-SAB-591-4A-A</strain>
    </source>
</reference>
<proteinExistence type="inferred from homology"/>
<name>A0A6N7X0D5_9FIRM</name>
<dbReference type="PANTHER" id="PTHR20836">
    <property type="entry name" value="DIHYDRODIPICOLINATE REDUCTASE"/>
    <property type="match status" value="1"/>
</dbReference>
<dbReference type="PANTHER" id="PTHR20836:SF7">
    <property type="entry name" value="4-HYDROXY-TETRAHYDRODIPICOLINATE REDUCTASE"/>
    <property type="match status" value="1"/>
</dbReference>
<evidence type="ECO:0000259" key="12">
    <source>
        <dbReference type="Pfam" id="PF05173"/>
    </source>
</evidence>
<evidence type="ECO:0000256" key="5">
    <source>
        <dbReference type="ARBA" id="ARBA00022915"/>
    </source>
</evidence>
<dbReference type="GO" id="GO:0051287">
    <property type="term" value="F:NAD binding"/>
    <property type="evidence" value="ECO:0007669"/>
    <property type="project" value="UniProtKB-UniRule"/>
</dbReference>
<feature type="binding site" evidence="9">
    <location>
        <position position="145"/>
    </location>
    <ligand>
        <name>(S)-2,3,4,5-tetrahydrodipicolinate</name>
        <dbReference type="ChEBI" id="CHEBI:16845"/>
    </ligand>
</feature>
<evidence type="ECO:0000256" key="1">
    <source>
        <dbReference type="ARBA" id="ARBA00006642"/>
    </source>
</evidence>
<keyword evidence="7 9" id="KW-0520">NAD</keyword>
<keyword evidence="5 9" id="KW-0220">Diaminopimelate biosynthesis</keyword>
<comment type="pathway">
    <text evidence="9">Amino-acid biosynthesis; L-lysine biosynthesis via DAP pathway; (S)-tetrahydrodipicolinate from L-aspartate: step 4/4.</text>
</comment>
<keyword evidence="4 9" id="KW-0521">NADP</keyword>
<feature type="domain" description="Dihydrodipicolinate reductase N-terminal" evidence="11">
    <location>
        <begin position="1"/>
        <end position="114"/>
    </location>
</feature>
<dbReference type="GO" id="GO:0008839">
    <property type="term" value="F:4-hydroxy-tetrahydrodipicolinate reductase"/>
    <property type="evidence" value="ECO:0007669"/>
    <property type="project" value="UniProtKB-UniRule"/>
</dbReference>
<keyword evidence="3 9" id="KW-0028">Amino-acid biosynthesis</keyword>
<dbReference type="EC" id="1.17.1.8" evidence="9 10"/>
<protein>
    <recommendedName>
        <fullName evidence="9 10">4-hydroxy-tetrahydrodipicolinate reductase</fullName>
        <shortName evidence="9">HTPA reductase</shortName>
        <ecNumber evidence="9 10">1.17.1.8</ecNumber>
    </recommendedName>
</protein>
<dbReference type="NCBIfam" id="TIGR00036">
    <property type="entry name" value="dapB"/>
    <property type="match status" value="1"/>
</dbReference>
<keyword evidence="2 9" id="KW-0963">Cytoplasm</keyword>
<evidence type="ECO:0000256" key="2">
    <source>
        <dbReference type="ARBA" id="ARBA00022490"/>
    </source>
</evidence>
<feature type="active site" description="Proton donor" evidence="9">
    <location>
        <position position="148"/>
    </location>
</feature>
<dbReference type="GO" id="GO:0016726">
    <property type="term" value="F:oxidoreductase activity, acting on CH or CH2 groups, NAD or NADP as acceptor"/>
    <property type="evidence" value="ECO:0007669"/>
    <property type="project" value="UniProtKB-UniRule"/>
</dbReference>
<comment type="subcellular location">
    <subcellularLocation>
        <location evidence="9">Cytoplasm</location>
    </subcellularLocation>
</comment>
<dbReference type="Pfam" id="PF05173">
    <property type="entry name" value="DapB_C"/>
    <property type="match status" value="1"/>
</dbReference>
<dbReference type="InterPro" id="IPR000846">
    <property type="entry name" value="DapB_N"/>
</dbReference>
<comment type="caution">
    <text evidence="9">Was originally thought to be a dihydrodipicolinate reductase (DHDPR), catalyzing the conversion of dihydrodipicolinate to tetrahydrodipicolinate. However, it was shown in E.coli that the substrate of the enzymatic reaction is not dihydrodipicolinate (DHDP) but in fact (2S,4S)-4-hydroxy-2,3,4,5-tetrahydrodipicolinic acid (HTPA), the product released by the DapA-catalyzed reaction.</text>
</comment>
<evidence type="ECO:0000256" key="8">
    <source>
        <dbReference type="ARBA" id="ARBA00023154"/>
    </source>
</evidence>
<dbReference type="Pfam" id="PF01113">
    <property type="entry name" value="DapB_N"/>
    <property type="match status" value="1"/>
</dbReference>
<evidence type="ECO:0000313" key="13">
    <source>
        <dbReference type="EMBL" id="MST62605.1"/>
    </source>
</evidence>
<dbReference type="Proteomes" id="UP000440713">
    <property type="component" value="Unassembled WGS sequence"/>
</dbReference>
<dbReference type="FunFam" id="3.30.360.10:FF:000009">
    <property type="entry name" value="4-hydroxy-tetrahydrodipicolinate reductase"/>
    <property type="match status" value="1"/>
</dbReference>
<dbReference type="AlphaFoldDB" id="A0A6N7X0D5"/>
<dbReference type="InterPro" id="IPR022663">
    <property type="entry name" value="DapB_C"/>
</dbReference>
<evidence type="ECO:0000256" key="9">
    <source>
        <dbReference type="HAMAP-Rule" id="MF_00102"/>
    </source>
</evidence>
<dbReference type="GO" id="GO:0005829">
    <property type="term" value="C:cytosol"/>
    <property type="evidence" value="ECO:0007669"/>
    <property type="project" value="TreeGrafter"/>
</dbReference>
<dbReference type="PROSITE" id="PS01298">
    <property type="entry name" value="DAPB"/>
    <property type="match status" value="1"/>
</dbReference>
<evidence type="ECO:0000256" key="6">
    <source>
        <dbReference type="ARBA" id="ARBA00023002"/>
    </source>
</evidence>
<dbReference type="Gene3D" id="3.30.360.10">
    <property type="entry name" value="Dihydrodipicolinate Reductase, domain 2"/>
    <property type="match status" value="1"/>
</dbReference>
<evidence type="ECO:0000256" key="3">
    <source>
        <dbReference type="ARBA" id="ARBA00022605"/>
    </source>
</evidence>
<feature type="active site" description="Proton donor/acceptor" evidence="9">
    <location>
        <position position="144"/>
    </location>
</feature>
<evidence type="ECO:0000313" key="14">
    <source>
        <dbReference type="Proteomes" id="UP000440713"/>
    </source>
</evidence>
<organism evidence="13 14">
    <name type="scientific">Peptostreptococcus porci</name>
    <dbReference type="NCBI Taxonomy" id="2652282"/>
    <lineage>
        <taxon>Bacteria</taxon>
        <taxon>Bacillati</taxon>
        <taxon>Bacillota</taxon>
        <taxon>Clostridia</taxon>
        <taxon>Peptostreptococcales</taxon>
        <taxon>Peptostreptococcaceae</taxon>
        <taxon>Peptostreptococcus</taxon>
    </lineage>
</organism>
<dbReference type="PIRSF" id="PIRSF000161">
    <property type="entry name" value="DHPR"/>
    <property type="match status" value="1"/>
</dbReference>
<sequence>MKLGVVGFYGKLGKANYDSIMSNPDTSLAFGVSRSASVDGDEHQGFKVYKNILSVSEECDGVIDFSNRENIYDVVKFCLDRSIPLVIGTTGLTESDEKHIEDASKKIPILLSHNTGFGVNVLLDIVKNACDLLKGFDIEIVEKHHNRKEDAPSGTSKMIFNSMKSANPDLFTTFGRSGPNSKRQQNEVGFHSVRGGTIISDHDVIFAGNDEVITISHHAESDRSFANGAVRAILYLKDKENGLFDMKDVLLDIH</sequence>
<dbReference type="InterPro" id="IPR023940">
    <property type="entry name" value="DHDPR_bac"/>
</dbReference>
<feature type="binding site" evidence="9">
    <location>
        <begin position="7"/>
        <end position="12"/>
    </location>
    <ligand>
        <name>NAD(+)</name>
        <dbReference type="ChEBI" id="CHEBI:57540"/>
    </ligand>
</feature>
<feature type="binding site" evidence="9">
    <location>
        <begin position="112"/>
        <end position="115"/>
    </location>
    <ligand>
        <name>NAD(+)</name>
        <dbReference type="ChEBI" id="CHEBI:57540"/>
    </ligand>
</feature>
<feature type="binding site" evidence="9">
    <location>
        <begin position="88"/>
        <end position="90"/>
    </location>
    <ligand>
        <name>NAD(+)</name>
        <dbReference type="ChEBI" id="CHEBI:57540"/>
    </ligand>
</feature>
<dbReference type="HAMAP" id="MF_00102">
    <property type="entry name" value="DapB"/>
    <property type="match status" value="1"/>
</dbReference>
<keyword evidence="6 9" id="KW-0560">Oxidoreductase</keyword>
<feature type="binding site" evidence="9">
    <location>
        <position position="39"/>
    </location>
    <ligand>
        <name>NAD(+)</name>
        <dbReference type="ChEBI" id="CHEBI:57540"/>
    </ligand>
</feature>
<comment type="catalytic activity">
    <reaction evidence="9">
        <text>(S)-2,3,4,5-tetrahydrodipicolinate + NAD(+) + H2O = (2S,4S)-4-hydroxy-2,3,4,5-tetrahydrodipicolinate + NADH + H(+)</text>
        <dbReference type="Rhea" id="RHEA:35323"/>
        <dbReference type="ChEBI" id="CHEBI:15377"/>
        <dbReference type="ChEBI" id="CHEBI:15378"/>
        <dbReference type="ChEBI" id="CHEBI:16845"/>
        <dbReference type="ChEBI" id="CHEBI:57540"/>
        <dbReference type="ChEBI" id="CHEBI:57945"/>
        <dbReference type="ChEBI" id="CHEBI:67139"/>
        <dbReference type="EC" id="1.17.1.8"/>
    </reaction>
</comment>
<keyword evidence="8 9" id="KW-0457">Lysine biosynthesis</keyword>
<accession>A0A6N7X0D5</accession>